<dbReference type="AlphaFoldDB" id="A0AAV2QD70"/>
<comment type="similarity">
    <text evidence="2">Belongs to the krueppel C2H2-type zinc-finger protein family.</text>
</comment>
<keyword evidence="11" id="KW-1185">Reference proteome</keyword>
<dbReference type="Gene3D" id="3.30.160.60">
    <property type="entry name" value="Classic Zinc Finger"/>
    <property type="match status" value="1"/>
</dbReference>
<dbReference type="FunFam" id="3.30.160.60:FF:001530">
    <property type="entry name" value="Zinc finger protein 268"/>
    <property type="match status" value="1"/>
</dbReference>
<evidence type="ECO:0000256" key="3">
    <source>
        <dbReference type="ARBA" id="ARBA00022723"/>
    </source>
</evidence>
<dbReference type="PANTHER" id="PTHR24393">
    <property type="entry name" value="ZINC FINGER PROTEIN"/>
    <property type="match status" value="1"/>
</dbReference>
<evidence type="ECO:0000259" key="9">
    <source>
        <dbReference type="PROSITE" id="PS50157"/>
    </source>
</evidence>
<dbReference type="Proteomes" id="UP001497623">
    <property type="component" value="Unassembled WGS sequence"/>
</dbReference>
<dbReference type="SMART" id="SM00355">
    <property type="entry name" value="ZnF_C2H2"/>
    <property type="match status" value="1"/>
</dbReference>
<dbReference type="GO" id="GO:0008270">
    <property type="term" value="F:zinc ion binding"/>
    <property type="evidence" value="ECO:0007669"/>
    <property type="project" value="UniProtKB-KW"/>
</dbReference>
<evidence type="ECO:0000256" key="2">
    <source>
        <dbReference type="ARBA" id="ARBA00006991"/>
    </source>
</evidence>
<protein>
    <recommendedName>
        <fullName evidence="9">C2H2-type domain-containing protein</fullName>
    </recommendedName>
</protein>
<reference evidence="10 11" key="1">
    <citation type="submission" date="2024-05" db="EMBL/GenBank/DDBJ databases">
        <authorList>
            <person name="Wallberg A."/>
        </authorList>
    </citation>
    <scope>NUCLEOTIDE SEQUENCE [LARGE SCALE GENOMIC DNA]</scope>
</reference>
<dbReference type="PANTHER" id="PTHR24393:SF100">
    <property type="entry name" value="ZINC FINGER PROTEIN-RELATED"/>
    <property type="match status" value="1"/>
</dbReference>
<dbReference type="PROSITE" id="PS00028">
    <property type="entry name" value="ZINC_FINGER_C2H2_1"/>
    <property type="match status" value="1"/>
</dbReference>
<accession>A0AAV2QD70</accession>
<evidence type="ECO:0000256" key="4">
    <source>
        <dbReference type="ARBA" id="ARBA00022737"/>
    </source>
</evidence>
<evidence type="ECO:0000256" key="6">
    <source>
        <dbReference type="ARBA" id="ARBA00022833"/>
    </source>
</evidence>
<name>A0AAV2QD70_MEGNR</name>
<dbReference type="GO" id="GO:0000978">
    <property type="term" value="F:RNA polymerase II cis-regulatory region sequence-specific DNA binding"/>
    <property type="evidence" value="ECO:0007669"/>
    <property type="project" value="TreeGrafter"/>
</dbReference>
<evidence type="ECO:0000256" key="5">
    <source>
        <dbReference type="ARBA" id="ARBA00022771"/>
    </source>
</evidence>
<dbReference type="InterPro" id="IPR036236">
    <property type="entry name" value="Znf_C2H2_sf"/>
</dbReference>
<evidence type="ECO:0000256" key="1">
    <source>
        <dbReference type="ARBA" id="ARBA00004123"/>
    </source>
</evidence>
<dbReference type="Pfam" id="PF00096">
    <property type="entry name" value="zf-C2H2"/>
    <property type="match status" value="1"/>
</dbReference>
<feature type="non-terminal residue" evidence="10">
    <location>
        <position position="127"/>
    </location>
</feature>
<dbReference type="GO" id="GO:0005634">
    <property type="term" value="C:nucleus"/>
    <property type="evidence" value="ECO:0007669"/>
    <property type="project" value="UniProtKB-SubCell"/>
</dbReference>
<sequence>MTFYNIAYENKDTEVKHSTENYIKPDENHYPQEVLRKSPHGINEVSVKIESKVKEELINIQSVEIKLEEGIEINAEPIPGEKLHQYRKCDLMKHKSIHTGDNPYKCRQCSKAFSNKSTFIIHQRIHT</sequence>
<dbReference type="InterPro" id="IPR013087">
    <property type="entry name" value="Znf_C2H2_type"/>
</dbReference>
<dbReference type="SUPFAM" id="SSF57667">
    <property type="entry name" value="beta-beta-alpha zinc fingers"/>
    <property type="match status" value="1"/>
</dbReference>
<keyword evidence="5 8" id="KW-0863">Zinc-finger</keyword>
<keyword evidence="6" id="KW-0862">Zinc</keyword>
<keyword evidence="7" id="KW-0539">Nucleus</keyword>
<evidence type="ECO:0000256" key="7">
    <source>
        <dbReference type="ARBA" id="ARBA00023242"/>
    </source>
</evidence>
<evidence type="ECO:0000313" key="10">
    <source>
        <dbReference type="EMBL" id="CAL4075968.1"/>
    </source>
</evidence>
<comment type="caution">
    <text evidence="10">The sequence shown here is derived from an EMBL/GenBank/DDBJ whole genome shotgun (WGS) entry which is preliminary data.</text>
</comment>
<proteinExistence type="inferred from homology"/>
<organism evidence="10 11">
    <name type="scientific">Meganyctiphanes norvegica</name>
    <name type="common">Northern krill</name>
    <name type="synonym">Thysanopoda norvegica</name>
    <dbReference type="NCBI Taxonomy" id="48144"/>
    <lineage>
        <taxon>Eukaryota</taxon>
        <taxon>Metazoa</taxon>
        <taxon>Ecdysozoa</taxon>
        <taxon>Arthropoda</taxon>
        <taxon>Crustacea</taxon>
        <taxon>Multicrustacea</taxon>
        <taxon>Malacostraca</taxon>
        <taxon>Eumalacostraca</taxon>
        <taxon>Eucarida</taxon>
        <taxon>Euphausiacea</taxon>
        <taxon>Euphausiidae</taxon>
        <taxon>Meganyctiphanes</taxon>
    </lineage>
</organism>
<keyword evidence="3" id="KW-0479">Metal-binding</keyword>
<evidence type="ECO:0000256" key="8">
    <source>
        <dbReference type="PROSITE-ProRule" id="PRU00042"/>
    </source>
</evidence>
<dbReference type="EMBL" id="CAXKWB010004969">
    <property type="protein sequence ID" value="CAL4075968.1"/>
    <property type="molecule type" value="Genomic_DNA"/>
</dbReference>
<comment type="subcellular location">
    <subcellularLocation>
        <location evidence="1">Nucleus</location>
    </subcellularLocation>
</comment>
<dbReference type="GO" id="GO:0001228">
    <property type="term" value="F:DNA-binding transcription activator activity, RNA polymerase II-specific"/>
    <property type="evidence" value="ECO:0007669"/>
    <property type="project" value="TreeGrafter"/>
</dbReference>
<keyword evidence="4" id="KW-0677">Repeat</keyword>
<evidence type="ECO:0000313" key="11">
    <source>
        <dbReference type="Proteomes" id="UP001497623"/>
    </source>
</evidence>
<gene>
    <name evidence="10" type="ORF">MNOR_LOCUS10020</name>
</gene>
<dbReference type="PROSITE" id="PS50157">
    <property type="entry name" value="ZINC_FINGER_C2H2_2"/>
    <property type="match status" value="1"/>
</dbReference>
<feature type="domain" description="C2H2-type" evidence="9">
    <location>
        <begin position="104"/>
        <end position="127"/>
    </location>
</feature>